<sequence length="132" mass="14981">MVYFKMAKTAIKSLIHGPSTIRYPAEPAKQYPTSRGHVTIDPSKCISCGMCMRKCPADAICVRRDEKLWEIDLFKCHVCNCCVEVCPVHCLTMETEYRPAFAEHEGVQVVKITYVKPEKKAVKKPAEDKSEE</sequence>
<evidence type="ECO:0000256" key="2">
    <source>
        <dbReference type="ARBA" id="ARBA00022723"/>
    </source>
</evidence>
<name>A0A8G0ZYW1_9EURY</name>
<dbReference type="Pfam" id="PF14697">
    <property type="entry name" value="Fer4_21"/>
    <property type="match status" value="1"/>
</dbReference>
<accession>A0A8G0ZYW1</accession>
<keyword evidence="4" id="KW-0411">Iron-sulfur</keyword>
<dbReference type="InterPro" id="IPR010226">
    <property type="entry name" value="NADH_quinone_OxRdtase_chainI"/>
</dbReference>
<dbReference type="SUPFAM" id="SSF54862">
    <property type="entry name" value="4Fe-4S ferredoxins"/>
    <property type="match status" value="1"/>
</dbReference>
<protein>
    <submittedName>
        <fullName evidence="6">4Fe-4S dicluster domain-containing protein</fullName>
    </submittedName>
</protein>
<dbReference type="PROSITE" id="PS00198">
    <property type="entry name" value="4FE4S_FER_1"/>
    <property type="match status" value="2"/>
</dbReference>
<dbReference type="InterPro" id="IPR017896">
    <property type="entry name" value="4Fe4S_Fe-S-bd"/>
</dbReference>
<dbReference type="RefSeq" id="WP_220682070.1">
    <property type="nucleotide sequence ID" value="NZ_CP037968.1"/>
</dbReference>
<evidence type="ECO:0000256" key="3">
    <source>
        <dbReference type="ARBA" id="ARBA00023004"/>
    </source>
</evidence>
<dbReference type="KEGG" id="mfk:E2N92_02175"/>
<evidence type="ECO:0000313" key="7">
    <source>
        <dbReference type="Proteomes" id="UP000826709"/>
    </source>
</evidence>
<keyword evidence="1" id="KW-0004">4Fe-4S</keyword>
<evidence type="ECO:0000256" key="1">
    <source>
        <dbReference type="ARBA" id="ARBA00022485"/>
    </source>
</evidence>
<dbReference type="GO" id="GO:0046872">
    <property type="term" value="F:metal ion binding"/>
    <property type="evidence" value="ECO:0007669"/>
    <property type="project" value="UniProtKB-KW"/>
</dbReference>
<proteinExistence type="predicted"/>
<keyword evidence="3" id="KW-0408">Iron</keyword>
<gene>
    <name evidence="6" type="ORF">E2N92_02175</name>
</gene>
<dbReference type="PANTHER" id="PTHR10849">
    <property type="entry name" value="NADH DEHYDROGENASE UBIQUINONE IRON-SULFUR PROTEIN 8, MITOCHONDRIAL"/>
    <property type="match status" value="1"/>
</dbReference>
<evidence type="ECO:0000256" key="4">
    <source>
        <dbReference type="ARBA" id="ARBA00023014"/>
    </source>
</evidence>
<dbReference type="GO" id="GO:0051539">
    <property type="term" value="F:4 iron, 4 sulfur cluster binding"/>
    <property type="evidence" value="ECO:0007669"/>
    <property type="project" value="UniProtKB-KW"/>
</dbReference>
<dbReference type="PROSITE" id="PS51379">
    <property type="entry name" value="4FE4S_FER_2"/>
    <property type="match status" value="2"/>
</dbReference>
<dbReference type="EMBL" id="CP037968">
    <property type="protein sequence ID" value="QYZ78322.1"/>
    <property type="molecule type" value="Genomic_DNA"/>
</dbReference>
<evidence type="ECO:0000313" key="6">
    <source>
        <dbReference type="EMBL" id="QYZ78322.1"/>
    </source>
</evidence>
<feature type="domain" description="4Fe-4S ferredoxin-type" evidence="5">
    <location>
        <begin position="67"/>
        <end position="96"/>
    </location>
</feature>
<dbReference type="GO" id="GO:0016651">
    <property type="term" value="F:oxidoreductase activity, acting on NAD(P)H"/>
    <property type="evidence" value="ECO:0007669"/>
    <property type="project" value="InterPro"/>
</dbReference>
<keyword evidence="2" id="KW-0479">Metal-binding</keyword>
<reference evidence="6" key="2">
    <citation type="submission" date="2019-03" db="EMBL/GenBank/DDBJ databases">
        <authorList>
            <person name="Chen S.-C."/>
            <person name="Wu S.-Y."/>
            <person name="Lai M.-C."/>
        </authorList>
    </citation>
    <scope>NUCLEOTIDE SEQUENCE</scope>
    <source>
        <strain evidence="6">ML15</strain>
    </source>
</reference>
<dbReference type="OrthoDB" id="23478at2157"/>
<keyword evidence="7" id="KW-1185">Reference proteome</keyword>
<reference evidence="6" key="1">
    <citation type="journal article" date="2005" name="Int. J. Syst. Evol. Microbiol.">
        <title>Methanofollis formosanus sp. nov., isolated from a fish pond.</title>
        <authorList>
            <person name="Wu S.Y."/>
            <person name="Chen S.C."/>
            <person name="Lai M.C."/>
        </authorList>
    </citation>
    <scope>NUCLEOTIDE SEQUENCE</scope>
    <source>
        <strain evidence="6">ML15</strain>
    </source>
</reference>
<feature type="domain" description="4Fe-4S ferredoxin-type" evidence="5">
    <location>
        <begin position="36"/>
        <end position="65"/>
    </location>
</feature>
<dbReference type="Proteomes" id="UP000826709">
    <property type="component" value="Chromosome"/>
</dbReference>
<dbReference type="GO" id="GO:0016020">
    <property type="term" value="C:membrane"/>
    <property type="evidence" value="ECO:0007669"/>
    <property type="project" value="InterPro"/>
</dbReference>
<evidence type="ECO:0000259" key="5">
    <source>
        <dbReference type="PROSITE" id="PS51379"/>
    </source>
</evidence>
<organism evidence="6 7">
    <name type="scientific">Methanofollis formosanus</name>
    <dbReference type="NCBI Taxonomy" id="299308"/>
    <lineage>
        <taxon>Archaea</taxon>
        <taxon>Methanobacteriati</taxon>
        <taxon>Methanobacteriota</taxon>
        <taxon>Stenosarchaea group</taxon>
        <taxon>Methanomicrobia</taxon>
        <taxon>Methanomicrobiales</taxon>
        <taxon>Methanomicrobiaceae</taxon>
        <taxon>Methanofollis</taxon>
    </lineage>
</organism>
<dbReference type="Gene3D" id="3.30.70.3270">
    <property type="match status" value="1"/>
</dbReference>
<dbReference type="AlphaFoldDB" id="A0A8G0ZYW1"/>
<dbReference type="InterPro" id="IPR017900">
    <property type="entry name" value="4Fe4S_Fe_S_CS"/>
</dbReference>